<evidence type="ECO:0000313" key="7">
    <source>
        <dbReference type="EMBL" id="GET20128.1"/>
    </source>
</evidence>
<feature type="transmembrane region" description="Helical" evidence="5">
    <location>
        <begin position="234"/>
        <end position="254"/>
    </location>
</feature>
<dbReference type="OrthoDB" id="9794225at2"/>
<feature type="transmembrane region" description="Helical" evidence="5">
    <location>
        <begin position="159"/>
        <end position="179"/>
    </location>
</feature>
<keyword evidence="4 5" id="KW-0472">Membrane</keyword>
<dbReference type="GO" id="GO:0005886">
    <property type="term" value="C:plasma membrane"/>
    <property type="evidence" value="ECO:0007669"/>
    <property type="project" value="TreeGrafter"/>
</dbReference>
<dbReference type="Proteomes" id="UP000396862">
    <property type="component" value="Unassembled WGS sequence"/>
</dbReference>
<keyword evidence="10" id="KW-1185">Reference proteome</keyword>
<dbReference type="InterPro" id="IPR044880">
    <property type="entry name" value="NCX_ion-bd_dom_sf"/>
</dbReference>
<evidence type="ECO:0000256" key="4">
    <source>
        <dbReference type="ARBA" id="ARBA00023136"/>
    </source>
</evidence>
<evidence type="ECO:0000256" key="2">
    <source>
        <dbReference type="ARBA" id="ARBA00022692"/>
    </source>
</evidence>
<name>A0A2P8CKK1_9BACT</name>
<dbReference type="GO" id="GO:0005262">
    <property type="term" value="F:calcium channel activity"/>
    <property type="evidence" value="ECO:0007669"/>
    <property type="project" value="TreeGrafter"/>
</dbReference>
<evidence type="ECO:0000313" key="10">
    <source>
        <dbReference type="Proteomes" id="UP000396862"/>
    </source>
</evidence>
<feature type="domain" description="Sodium/calcium exchanger membrane region" evidence="6">
    <location>
        <begin position="6"/>
        <end position="137"/>
    </location>
</feature>
<dbReference type="RefSeq" id="WP_106540540.1">
    <property type="nucleotide sequence ID" value="NZ_BLAU01000001.1"/>
</dbReference>
<dbReference type="Pfam" id="PF01699">
    <property type="entry name" value="Na_Ca_ex"/>
    <property type="match status" value="2"/>
</dbReference>
<dbReference type="InterPro" id="IPR004481">
    <property type="entry name" value="K/Na/Ca-exchanger"/>
</dbReference>
<feature type="transmembrane region" description="Helical" evidence="5">
    <location>
        <begin position="76"/>
        <end position="94"/>
    </location>
</feature>
<reference evidence="7 10" key="2">
    <citation type="submission" date="2019-10" db="EMBL/GenBank/DDBJ databases">
        <title>Prolixibacter strains distinguished by the presence of nitrate reductase genes were adept at nitrate-dependent anaerobic corrosion of metallic iron and carbon steel.</title>
        <authorList>
            <person name="Iino T."/>
            <person name="Shono N."/>
            <person name="Ito K."/>
            <person name="Nakamura R."/>
            <person name="Sueoka K."/>
            <person name="Harayama S."/>
            <person name="Ohkuma M."/>
        </authorList>
    </citation>
    <scope>NUCLEOTIDE SEQUENCE [LARGE SCALE GENOMIC DNA]</scope>
    <source>
        <strain evidence="7 10">MIC1-1</strain>
    </source>
</reference>
<evidence type="ECO:0000313" key="9">
    <source>
        <dbReference type="Proteomes" id="UP000240621"/>
    </source>
</evidence>
<feature type="transmembrane region" description="Helical" evidence="5">
    <location>
        <begin position="101"/>
        <end position="117"/>
    </location>
</feature>
<protein>
    <submittedName>
        <fullName evidence="8">Cation:H+ antiporter</fullName>
    </submittedName>
    <submittedName>
        <fullName evidence="7">Sodium:calcium antiporter</fullName>
    </submittedName>
</protein>
<dbReference type="NCBIfam" id="TIGR00367">
    <property type="entry name" value="calcium/sodium antiporter"/>
    <property type="match status" value="1"/>
</dbReference>
<dbReference type="EMBL" id="PYGC01000001">
    <property type="protein sequence ID" value="PSK85506.1"/>
    <property type="molecule type" value="Genomic_DNA"/>
</dbReference>
<organism evidence="8 9">
    <name type="scientific">Prolixibacter denitrificans</name>
    <dbReference type="NCBI Taxonomy" id="1541063"/>
    <lineage>
        <taxon>Bacteria</taxon>
        <taxon>Pseudomonadati</taxon>
        <taxon>Bacteroidota</taxon>
        <taxon>Bacteroidia</taxon>
        <taxon>Marinilabiliales</taxon>
        <taxon>Prolixibacteraceae</taxon>
        <taxon>Prolixibacter</taxon>
    </lineage>
</organism>
<comment type="caution">
    <text evidence="8">The sequence shown here is derived from an EMBL/GenBank/DDBJ whole genome shotgun (WGS) entry which is preliminary data.</text>
</comment>
<accession>A0A2P8CKK1</accession>
<dbReference type="AlphaFoldDB" id="A0A2P8CKK1"/>
<feature type="domain" description="Sodium/calcium exchanger membrane region" evidence="6">
    <location>
        <begin position="164"/>
        <end position="326"/>
    </location>
</feature>
<evidence type="ECO:0000313" key="8">
    <source>
        <dbReference type="EMBL" id="PSK85506.1"/>
    </source>
</evidence>
<comment type="subcellular location">
    <subcellularLocation>
        <location evidence="1">Membrane</location>
        <topology evidence="1">Multi-pass membrane protein</topology>
    </subcellularLocation>
</comment>
<dbReference type="InterPro" id="IPR004837">
    <property type="entry name" value="NaCa_Exmemb"/>
</dbReference>
<feature type="transmembrane region" description="Helical" evidence="5">
    <location>
        <begin position="199"/>
        <end position="222"/>
    </location>
</feature>
<dbReference type="EMBL" id="BLAU01000001">
    <property type="protein sequence ID" value="GET20128.1"/>
    <property type="molecule type" value="Genomic_DNA"/>
</dbReference>
<dbReference type="PANTHER" id="PTHR10846">
    <property type="entry name" value="SODIUM/POTASSIUM/CALCIUM EXCHANGER"/>
    <property type="match status" value="1"/>
</dbReference>
<feature type="transmembrane region" description="Helical" evidence="5">
    <location>
        <begin position="6"/>
        <end position="25"/>
    </location>
</feature>
<evidence type="ECO:0000259" key="6">
    <source>
        <dbReference type="Pfam" id="PF01699"/>
    </source>
</evidence>
<feature type="transmembrane region" description="Helical" evidence="5">
    <location>
        <begin position="37"/>
        <end position="56"/>
    </location>
</feature>
<evidence type="ECO:0000256" key="3">
    <source>
        <dbReference type="ARBA" id="ARBA00022989"/>
    </source>
</evidence>
<dbReference type="Proteomes" id="UP000240621">
    <property type="component" value="Unassembled WGS sequence"/>
</dbReference>
<gene>
    <name evidence="8" type="ORF">CLV93_101469</name>
    <name evidence="7" type="ORF">JCM18694_03740</name>
</gene>
<proteinExistence type="predicted"/>
<keyword evidence="2 5" id="KW-0812">Transmembrane</keyword>
<dbReference type="GO" id="GO:0008273">
    <property type="term" value="F:calcium, potassium:sodium antiporter activity"/>
    <property type="evidence" value="ECO:0007669"/>
    <property type="project" value="TreeGrafter"/>
</dbReference>
<sequence>MEYLKLLGGLILLLTGGDLLVRGGVSLARHFKVSTLVIGITVVAFGTSAPEFIVSLDAAISGHPEISIGNVVGSNIANIALVLGLTGTLMVMPVKRETIRFAWPVMFIASIMFYLFIMNGHVGRVEGIFFFVALLWFIRKSFQRSRRQKEAHEILPPRYSVPVGFLIIAVSVVALAFGSRILIEGASTIARSLGVTERIISITVVAFGTSLPELAASVMAAIKKEADISIGNIIGSNIFNLLGVIGLTAAIHPIPVDFASFRIDVIWMLGFALALLLFVIPLRKNLAVLRESGWHNLSALQNLEGGHLLRIEGFLLFVFYVVYVVSII</sequence>
<dbReference type="PANTHER" id="PTHR10846:SF8">
    <property type="entry name" value="INNER MEMBRANE PROTEIN YRBG"/>
    <property type="match status" value="1"/>
</dbReference>
<dbReference type="GO" id="GO:0006874">
    <property type="term" value="P:intracellular calcium ion homeostasis"/>
    <property type="evidence" value="ECO:0007669"/>
    <property type="project" value="TreeGrafter"/>
</dbReference>
<reference evidence="8 9" key="1">
    <citation type="submission" date="2018-03" db="EMBL/GenBank/DDBJ databases">
        <title>Genomic Encyclopedia of Archaeal and Bacterial Type Strains, Phase II (KMG-II): from individual species to whole genera.</title>
        <authorList>
            <person name="Goeker M."/>
        </authorList>
    </citation>
    <scope>NUCLEOTIDE SEQUENCE [LARGE SCALE GENOMIC DNA]</scope>
    <source>
        <strain evidence="8 9">DSM 27267</strain>
    </source>
</reference>
<keyword evidence="3 5" id="KW-1133">Transmembrane helix</keyword>
<evidence type="ECO:0000256" key="5">
    <source>
        <dbReference type="SAM" id="Phobius"/>
    </source>
</evidence>
<dbReference type="Gene3D" id="1.20.1420.30">
    <property type="entry name" value="NCX, central ion-binding region"/>
    <property type="match status" value="1"/>
</dbReference>
<feature type="transmembrane region" description="Helical" evidence="5">
    <location>
        <begin position="266"/>
        <end position="286"/>
    </location>
</feature>
<feature type="transmembrane region" description="Helical" evidence="5">
    <location>
        <begin position="307"/>
        <end position="327"/>
    </location>
</feature>
<evidence type="ECO:0000256" key="1">
    <source>
        <dbReference type="ARBA" id="ARBA00004141"/>
    </source>
</evidence>
<feature type="transmembrane region" description="Helical" evidence="5">
    <location>
        <begin position="123"/>
        <end position="138"/>
    </location>
</feature>